<organism evidence="3 4">
    <name type="scientific">Triparma columacea</name>
    <dbReference type="NCBI Taxonomy" id="722753"/>
    <lineage>
        <taxon>Eukaryota</taxon>
        <taxon>Sar</taxon>
        <taxon>Stramenopiles</taxon>
        <taxon>Ochrophyta</taxon>
        <taxon>Bolidophyceae</taxon>
        <taxon>Parmales</taxon>
        <taxon>Triparmaceae</taxon>
        <taxon>Triparma</taxon>
    </lineage>
</organism>
<sequence length="276" mass="29517">MSGVTATPPKPLCAHCLVPAVFWTPTYCCVCAGIIPWPGGGYKCSNAGCSMTVHRWIGHGEHENCRAEALLAHCPDYRVKKGSYKFRDLSMAIKNDWNSTIEEQVVKGIVDKQRKLGKLDALTEKVKGITWLWGAYGGVSRARGDMLKYIAIAGSVFGLSTTAVVFLACTLYMNDFSNKAALAVSSAQAASNVMTLFSVLALLLLLARHGSMKLLLRAKLIKAWIGSIVFIDLDEIGVDVEAIARVGLELSGHGAAVAGGGFVIALAVWLKAVATM</sequence>
<feature type="signal peptide" evidence="2">
    <location>
        <begin position="1"/>
        <end position="28"/>
    </location>
</feature>
<feature type="transmembrane region" description="Helical" evidence="1">
    <location>
        <begin position="251"/>
        <end position="270"/>
    </location>
</feature>
<keyword evidence="1" id="KW-1133">Transmembrane helix</keyword>
<gene>
    <name evidence="3" type="ORF">TrCOL_g10071</name>
</gene>
<evidence type="ECO:0000256" key="1">
    <source>
        <dbReference type="SAM" id="Phobius"/>
    </source>
</evidence>
<dbReference type="EMBL" id="BRYA01000359">
    <property type="protein sequence ID" value="GMI47797.1"/>
    <property type="molecule type" value="Genomic_DNA"/>
</dbReference>
<accession>A0A9W7GLA9</accession>
<dbReference type="Proteomes" id="UP001165065">
    <property type="component" value="Unassembled WGS sequence"/>
</dbReference>
<keyword evidence="4" id="KW-1185">Reference proteome</keyword>
<name>A0A9W7GLA9_9STRA</name>
<dbReference type="AlphaFoldDB" id="A0A9W7GLA9"/>
<proteinExistence type="predicted"/>
<feature type="transmembrane region" description="Helical" evidence="1">
    <location>
        <begin position="185"/>
        <end position="207"/>
    </location>
</feature>
<evidence type="ECO:0000313" key="4">
    <source>
        <dbReference type="Proteomes" id="UP001165065"/>
    </source>
</evidence>
<keyword evidence="1" id="KW-0472">Membrane</keyword>
<protein>
    <submittedName>
        <fullName evidence="3">Uncharacterized protein</fullName>
    </submittedName>
</protein>
<dbReference type="OrthoDB" id="63267at2759"/>
<dbReference type="CDD" id="cd00029">
    <property type="entry name" value="C1"/>
    <property type="match status" value="1"/>
</dbReference>
<keyword evidence="2" id="KW-0732">Signal</keyword>
<feature type="chain" id="PRO_5040792230" evidence="2">
    <location>
        <begin position="29"/>
        <end position="276"/>
    </location>
</feature>
<dbReference type="Gene3D" id="3.30.60.20">
    <property type="match status" value="1"/>
</dbReference>
<feature type="transmembrane region" description="Helical" evidence="1">
    <location>
        <begin position="149"/>
        <end position="173"/>
    </location>
</feature>
<evidence type="ECO:0000313" key="3">
    <source>
        <dbReference type="EMBL" id="GMI47797.1"/>
    </source>
</evidence>
<feature type="transmembrane region" description="Helical" evidence="1">
    <location>
        <begin position="214"/>
        <end position="231"/>
    </location>
</feature>
<reference evidence="4" key="1">
    <citation type="journal article" date="2023" name="Commun. Biol.">
        <title>Genome analysis of Parmales, the sister group of diatoms, reveals the evolutionary specialization of diatoms from phago-mixotrophs to photoautotrophs.</title>
        <authorList>
            <person name="Ban H."/>
            <person name="Sato S."/>
            <person name="Yoshikawa S."/>
            <person name="Yamada K."/>
            <person name="Nakamura Y."/>
            <person name="Ichinomiya M."/>
            <person name="Sato N."/>
            <person name="Blanc-Mathieu R."/>
            <person name="Endo H."/>
            <person name="Kuwata A."/>
            <person name="Ogata H."/>
        </authorList>
    </citation>
    <scope>NUCLEOTIDE SEQUENCE [LARGE SCALE GENOMIC DNA]</scope>
</reference>
<comment type="caution">
    <text evidence="3">The sequence shown here is derived from an EMBL/GenBank/DDBJ whole genome shotgun (WGS) entry which is preliminary data.</text>
</comment>
<evidence type="ECO:0000256" key="2">
    <source>
        <dbReference type="SAM" id="SignalP"/>
    </source>
</evidence>
<keyword evidence="1" id="KW-0812">Transmembrane</keyword>